<dbReference type="EC" id="2.7.1.15" evidence="2 12"/>
<dbReference type="InterPro" id="IPR002173">
    <property type="entry name" value="Carboh/pur_kinase_PfkB_CS"/>
</dbReference>
<comment type="subcellular location">
    <subcellularLocation>
        <location evidence="12">Cytoplasm</location>
    </subcellularLocation>
</comment>
<dbReference type="PANTHER" id="PTHR10584:SF166">
    <property type="entry name" value="RIBOKINASE"/>
    <property type="match status" value="1"/>
</dbReference>
<dbReference type="GO" id="GO:0005524">
    <property type="term" value="F:ATP binding"/>
    <property type="evidence" value="ECO:0007669"/>
    <property type="project" value="UniProtKB-UniRule"/>
</dbReference>
<dbReference type="PANTHER" id="PTHR10584">
    <property type="entry name" value="SUGAR KINASE"/>
    <property type="match status" value="1"/>
</dbReference>
<evidence type="ECO:0000256" key="11">
    <source>
        <dbReference type="ARBA" id="ARBA00023277"/>
    </source>
</evidence>
<keyword evidence="5 12" id="KW-0479">Metal-binding</keyword>
<dbReference type="Proteomes" id="UP000219621">
    <property type="component" value="Unassembled WGS sequence"/>
</dbReference>
<evidence type="ECO:0000256" key="1">
    <source>
        <dbReference type="ARBA" id="ARBA00005380"/>
    </source>
</evidence>
<keyword evidence="7 12" id="KW-0418">Kinase</keyword>
<proteinExistence type="inferred from homology"/>
<feature type="binding site" evidence="12">
    <location>
        <begin position="38"/>
        <end position="42"/>
    </location>
    <ligand>
        <name>substrate</name>
    </ligand>
</feature>
<evidence type="ECO:0000256" key="9">
    <source>
        <dbReference type="ARBA" id="ARBA00022842"/>
    </source>
</evidence>
<comment type="subunit">
    <text evidence="12">Homodimer.</text>
</comment>
<dbReference type="GO" id="GO:0005829">
    <property type="term" value="C:cytosol"/>
    <property type="evidence" value="ECO:0007669"/>
    <property type="project" value="TreeGrafter"/>
</dbReference>
<comment type="cofactor">
    <cofactor evidence="12">
        <name>Mg(2+)</name>
        <dbReference type="ChEBI" id="CHEBI:18420"/>
    </cofactor>
    <text evidence="12">Requires a divalent cation, most likely magnesium in vivo, as an electrophilic catalyst to aid phosphoryl group transfer. It is the chelate of the metal and the nucleotide that is the actual substrate.</text>
</comment>
<dbReference type="PRINTS" id="PR00990">
    <property type="entry name" value="RIBOKINASE"/>
</dbReference>
<feature type="binding site" evidence="12">
    <location>
        <position position="253"/>
    </location>
    <ligand>
        <name>substrate</name>
    </ligand>
</feature>
<comment type="caution">
    <text evidence="12">Lacks conserved residue(s) required for the propagation of feature annotation.</text>
</comment>
<evidence type="ECO:0000256" key="4">
    <source>
        <dbReference type="ARBA" id="ARBA00022679"/>
    </source>
</evidence>
<evidence type="ECO:0000256" key="3">
    <source>
        <dbReference type="ARBA" id="ARBA00016943"/>
    </source>
</evidence>
<feature type="binding site" evidence="12">
    <location>
        <position position="283"/>
    </location>
    <ligand>
        <name>K(+)</name>
        <dbReference type="ChEBI" id="CHEBI:29103"/>
    </ligand>
</feature>
<evidence type="ECO:0000256" key="7">
    <source>
        <dbReference type="ARBA" id="ARBA00022777"/>
    </source>
</evidence>
<sequence>MTIVVFGSTNVDVVAYSDRLPRPGETVHGSGYSIGLGGKGANQAVAVARLGGAVELAGRTGVDAFGTLARERLHHFGVGTSHLLPDPAAATGIAVIGVDARAENCITVVGGANMAVDASDADRLAPVLAQARVLLLQLEVPLAPALAAAKAVRAVGGRVVLDPAPAPAEPLPDEVWRNVDVMTPNETETEALVGIRPVDIPSAARAAAALTERGLPVALVKMGAHGVYWRSAEGEGHIPAFKVTAIDTVAAGDCFNGGLAFALARGDALPDAIRFASACGALATTKRGASDAAPALDEVEALLRQG</sequence>
<evidence type="ECO:0000256" key="10">
    <source>
        <dbReference type="ARBA" id="ARBA00022958"/>
    </source>
</evidence>
<reference evidence="14 15" key="1">
    <citation type="submission" date="2017-09" db="EMBL/GenBank/DDBJ databases">
        <authorList>
            <person name="Ehlers B."/>
            <person name="Leendertz F.H."/>
        </authorList>
    </citation>
    <scope>NUCLEOTIDE SEQUENCE [LARGE SCALE GENOMIC DNA]</scope>
    <source>
        <strain evidence="14 15">USBA 140</strain>
    </source>
</reference>
<evidence type="ECO:0000256" key="6">
    <source>
        <dbReference type="ARBA" id="ARBA00022741"/>
    </source>
</evidence>
<dbReference type="Pfam" id="PF00294">
    <property type="entry name" value="PfkB"/>
    <property type="match status" value="1"/>
</dbReference>
<dbReference type="Gene3D" id="3.40.1190.20">
    <property type="match status" value="1"/>
</dbReference>
<dbReference type="UniPathway" id="UPA00916">
    <property type="reaction ID" value="UER00889"/>
</dbReference>
<feature type="active site" description="Proton acceptor" evidence="12">
    <location>
        <position position="253"/>
    </location>
</feature>
<evidence type="ECO:0000256" key="12">
    <source>
        <dbReference type="HAMAP-Rule" id="MF_01987"/>
    </source>
</evidence>
<comment type="pathway">
    <text evidence="12">Carbohydrate metabolism; D-ribose degradation; D-ribose 5-phosphate from beta-D-ribopyranose: step 2/2.</text>
</comment>
<feature type="binding site" evidence="12">
    <location>
        <position position="249"/>
    </location>
    <ligand>
        <name>K(+)</name>
        <dbReference type="ChEBI" id="CHEBI:29103"/>
    </ligand>
</feature>
<evidence type="ECO:0000259" key="13">
    <source>
        <dbReference type="Pfam" id="PF00294"/>
    </source>
</evidence>
<feature type="binding site" evidence="12">
    <location>
        <begin position="10"/>
        <end position="12"/>
    </location>
    <ligand>
        <name>substrate</name>
    </ligand>
</feature>
<dbReference type="PROSITE" id="PS00583">
    <property type="entry name" value="PFKB_KINASES_1"/>
    <property type="match status" value="1"/>
</dbReference>
<dbReference type="OrthoDB" id="9792663at2"/>
<comment type="function">
    <text evidence="12">Catalyzes the phosphorylation of ribose at O-5 in a reaction requiring ATP and magnesium. The resulting D-ribose-5-phosphate can then be used either for sythesis of nucleotides, histidine, and tryptophan, or as a component of the pentose phosphate pathway.</text>
</comment>
<feature type="binding site" evidence="12">
    <location>
        <position position="286"/>
    </location>
    <ligand>
        <name>K(+)</name>
        <dbReference type="ChEBI" id="CHEBI:29103"/>
    </ligand>
</feature>
<keyword evidence="9 12" id="KW-0460">Magnesium</keyword>
<comment type="similarity">
    <text evidence="12">Belongs to the carbohydrate kinase PfkB family. Ribokinase subfamily.</text>
</comment>
<keyword evidence="6 12" id="KW-0547">Nucleotide-binding</keyword>
<feature type="binding site" evidence="12">
    <location>
        <position position="185"/>
    </location>
    <ligand>
        <name>ATP</name>
        <dbReference type="ChEBI" id="CHEBI:30616"/>
    </ligand>
</feature>
<dbReference type="GO" id="GO:0046872">
    <property type="term" value="F:metal ion binding"/>
    <property type="evidence" value="ECO:0007669"/>
    <property type="project" value="UniProtKB-KW"/>
</dbReference>
<dbReference type="RefSeq" id="WP_097281071.1">
    <property type="nucleotide sequence ID" value="NZ_OCNJ01000011.1"/>
</dbReference>
<keyword evidence="11 12" id="KW-0119">Carbohydrate metabolism</keyword>
<dbReference type="HAMAP" id="MF_01987">
    <property type="entry name" value="Ribokinase"/>
    <property type="match status" value="1"/>
</dbReference>
<gene>
    <name evidence="12" type="primary">rbsK</name>
    <name evidence="14" type="ORF">SAMN05421508_11185</name>
</gene>
<dbReference type="InterPro" id="IPR029056">
    <property type="entry name" value="Ribokinase-like"/>
</dbReference>
<dbReference type="GO" id="GO:0019303">
    <property type="term" value="P:D-ribose catabolic process"/>
    <property type="evidence" value="ECO:0007669"/>
    <property type="project" value="UniProtKB-UniRule"/>
</dbReference>
<keyword evidence="12" id="KW-0963">Cytoplasm</keyword>
<keyword evidence="8 12" id="KW-0067">ATP-binding</keyword>
<dbReference type="GO" id="GO:0004747">
    <property type="term" value="F:ribokinase activity"/>
    <property type="evidence" value="ECO:0007669"/>
    <property type="project" value="UniProtKB-UniRule"/>
</dbReference>
<keyword evidence="4 12" id="KW-0808">Transferase</keyword>
<keyword evidence="10 12" id="KW-0630">Potassium</keyword>
<evidence type="ECO:0000313" key="14">
    <source>
        <dbReference type="EMBL" id="SOE00107.1"/>
    </source>
</evidence>
<comment type="activity regulation">
    <text evidence="12">Activated by a monovalent cation that binds near, but not in, the active site. The most likely occupant of the site in vivo is potassium. Ion binding induces a conformational change that may alter substrate affinity.</text>
</comment>
<dbReference type="AlphaFoldDB" id="A0A286GX33"/>
<feature type="binding site" evidence="12">
    <location>
        <position position="247"/>
    </location>
    <ligand>
        <name>K(+)</name>
        <dbReference type="ChEBI" id="CHEBI:29103"/>
    </ligand>
</feature>
<feature type="binding site" evidence="12">
    <location>
        <position position="288"/>
    </location>
    <ligand>
        <name>K(+)</name>
        <dbReference type="ChEBI" id="CHEBI:29103"/>
    </ligand>
</feature>
<dbReference type="EMBL" id="OCNJ01000011">
    <property type="protein sequence ID" value="SOE00107.1"/>
    <property type="molecule type" value="Genomic_DNA"/>
</dbReference>
<comment type="similarity">
    <text evidence="1">Belongs to the carbohydrate kinase pfkB family.</text>
</comment>
<feature type="binding site" evidence="12">
    <location>
        <begin position="221"/>
        <end position="226"/>
    </location>
    <ligand>
        <name>ATP</name>
        <dbReference type="ChEBI" id="CHEBI:30616"/>
    </ligand>
</feature>
<feature type="domain" description="Carbohydrate kinase PfkB" evidence="13">
    <location>
        <begin position="3"/>
        <end position="294"/>
    </location>
</feature>
<dbReference type="CDD" id="cd01174">
    <property type="entry name" value="ribokinase"/>
    <property type="match status" value="1"/>
</dbReference>
<dbReference type="InterPro" id="IPR011877">
    <property type="entry name" value="Ribokinase"/>
</dbReference>
<feature type="binding site" evidence="12">
    <location>
        <position position="139"/>
    </location>
    <ligand>
        <name>substrate</name>
    </ligand>
</feature>
<accession>A0A286GX33</accession>
<dbReference type="InterPro" id="IPR002139">
    <property type="entry name" value="Ribo/fructo_kinase"/>
</dbReference>
<evidence type="ECO:0000313" key="15">
    <source>
        <dbReference type="Proteomes" id="UP000219621"/>
    </source>
</evidence>
<evidence type="ECO:0000256" key="5">
    <source>
        <dbReference type="ARBA" id="ARBA00022723"/>
    </source>
</evidence>
<organism evidence="14 15">
    <name type="scientific">Caenispirillum bisanense</name>
    <dbReference type="NCBI Taxonomy" id="414052"/>
    <lineage>
        <taxon>Bacteria</taxon>
        <taxon>Pseudomonadati</taxon>
        <taxon>Pseudomonadota</taxon>
        <taxon>Alphaproteobacteria</taxon>
        <taxon>Rhodospirillales</taxon>
        <taxon>Novispirillaceae</taxon>
        <taxon>Caenispirillum</taxon>
    </lineage>
</organism>
<dbReference type="NCBIfam" id="TIGR02152">
    <property type="entry name" value="D_ribokin_bact"/>
    <property type="match status" value="1"/>
</dbReference>
<feature type="binding site" evidence="12">
    <location>
        <begin position="252"/>
        <end position="253"/>
    </location>
    <ligand>
        <name>ATP</name>
        <dbReference type="ChEBI" id="CHEBI:30616"/>
    </ligand>
</feature>
<protein>
    <recommendedName>
        <fullName evidence="3 12">Ribokinase</fullName>
        <shortName evidence="12">RK</shortName>
        <ecNumber evidence="2 12">2.7.1.15</ecNumber>
    </recommendedName>
</protein>
<dbReference type="InterPro" id="IPR011611">
    <property type="entry name" value="PfkB_dom"/>
</dbReference>
<keyword evidence="15" id="KW-1185">Reference proteome</keyword>
<dbReference type="PROSITE" id="PS00584">
    <property type="entry name" value="PFKB_KINASES_2"/>
    <property type="match status" value="1"/>
</dbReference>
<evidence type="ECO:0000256" key="8">
    <source>
        <dbReference type="ARBA" id="ARBA00022840"/>
    </source>
</evidence>
<dbReference type="SUPFAM" id="SSF53613">
    <property type="entry name" value="Ribokinase-like"/>
    <property type="match status" value="1"/>
</dbReference>
<name>A0A286GX33_9PROT</name>
<evidence type="ECO:0000256" key="2">
    <source>
        <dbReference type="ARBA" id="ARBA00012035"/>
    </source>
</evidence>
<comment type="catalytic activity">
    <reaction evidence="12">
        <text>D-ribose + ATP = D-ribose 5-phosphate + ADP + H(+)</text>
        <dbReference type="Rhea" id="RHEA:13697"/>
        <dbReference type="ChEBI" id="CHEBI:15378"/>
        <dbReference type="ChEBI" id="CHEBI:30616"/>
        <dbReference type="ChEBI" id="CHEBI:47013"/>
        <dbReference type="ChEBI" id="CHEBI:78346"/>
        <dbReference type="ChEBI" id="CHEBI:456216"/>
        <dbReference type="EC" id="2.7.1.15"/>
    </reaction>
</comment>